<keyword evidence="2" id="KW-1185">Reference proteome</keyword>
<comment type="caution">
    <text evidence="1">The sequence shown here is derived from an EMBL/GenBank/DDBJ whole genome shotgun (WGS) entry which is preliminary data.</text>
</comment>
<dbReference type="GO" id="GO:0009507">
    <property type="term" value="C:chloroplast"/>
    <property type="evidence" value="ECO:0007669"/>
    <property type="project" value="TreeGrafter"/>
</dbReference>
<dbReference type="PANTHER" id="PTHR47721:SF2">
    <property type="entry name" value="OS01G0235100 PROTEIN"/>
    <property type="match status" value="1"/>
</dbReference>
<reference evidence="1 2" key="1">
    <citation type="journal article" date="2013" name="BMC Genomics">
        <title>The miniature genome of a carnivorous plant Genlisea aurea contains a low number of genes and short non-coding sequences.</title>
        <authorList>
            <person name="Leushkin E.V."/>
            <person name="Sutormin R.A."/>
            <person name="Nabieva E.R."/>
            <person name="Penin A.A."/>
            <person name="Kondrashov A.S."/>
            <person name="Logacheva M.D."/>
        </authorList>
    </citation>
    <scope>NUCLEOTIDE SEQUENCE [LARGE SCALE GENOMIC DNA]</scope>
</reference>
<proteinExistence type="predicted"/>
<organism evidence="1 2">
    <name type="scientific">Genlisea aurea</name>
    <dbReference type="NCBI Taxonomy" id="192259"/>
    <lineage>
        <taxon>Eukaryota</taxon>
        <taxon>Viridiplantae</taxon>
        <taxon>Streptophyta</taxon>
        <taxon>Embryophyta</taxon>
        <taxon>Tracheophyta</taxon>
        <taxon>Spermatophyta</taxon>
        <taxon>Magnoliopsida</taxon>
        <taxon>eudicotyledons</taxon>
        <taxon>Gunneridae</taxon>
        <taxon>Pentapetalae</taxon>
        <taxon>asterids</taxon>
        <taxon>lamiids</taxon>
        <taxon>Lamiales</taxon>
        <taxon>Lentibulariaceae</taxon>
        <taxon>Genlisea</taxon>
    </lineage>
</organism>
<dbReference type="AlphaFoldDB" id="S8ELW3"/>
<accession>S8ELW3</accession>
<evidence type="ECO:0000313" key="1">
    <source>
        <dbReference type="EMBL" id="EPS73662.1"/>
    </source>
</evidence>
<gene>
    <name evidence="1" type="ORF">M569_01095</name>
</gene>
<dbReference type="Proteomes" id="UP000015453">
    <property type="component" value="Unassembled WGS sequence"/>
</dbReference>
<evidence type="ECO:0000313" key="2">
    <source>
        <dbReference type="Proteomes" id="UP000015453"/>
    </source>
</evidence>
<protein>
    <submittedName>
        <fullName evidence="1">Uncharacterized protein</fullName>
    </submittedName>
</protein>
<dbReference type="EMBL" id="AUSU01000357">
    <property type="protein sequence ID" value="EPS73662.1"/>
    <property type="molecule type" value="Genomic_DNA"/>
</dbReference>
<sequence>MATASSASILQLQVSALENIKSRRLLLLHHRFPPSSSGINESQISSPRRWSALGAKGGIEVLPTDDETVSGFSGCKGCGREEIEKGCNGEGRIEGGIGSVPGFNWWPIKAYRPCPGYLASGGRYRRSGQSMDEVISGTDPNTPA</sequence>
<dbReference type="PANTHER" id="PTHR47721">
    <property type="entry name" value="OS01G0235100 PROTEIN"/>
    <property type="match status" value="1"/>
</dbReference>
<name>S8ELW3_9LAMI</name>
<dbReference type="OrthoDB" id="421474at2759"/>